<dbReference type="GO" id="GO:0046872">
    <property type="term" value="F:metal ion binding"/>
    <property type="evidence" value="ECO:0007669"/>
    <property type="project" value="UniProtKB-KW"/>
</dbReference>
<dbReference type="SFLD" id="SFLDS00029">
    <property type="entry name" value="Radical_SAM"/>
    <property type="match status" value="1"/>
</dbReference>
<accession>A0A6P1DS02</accession>
<dbReference type="InterPro" id="IPR007197">
    <property type="entry name" value="rSAM"/>
</dbReference>
<sequence length="358" mass="40165">MPDADQHSHARPKGRGATGNVPNRYHERTTERCDDGWHQEDLPPLRTSLGVDRARSAISWNDSPDIPFDRSVNPYRGCEHGCIYCYARPSHAWLDLSPGLDFESRLFYKPDLPERLREALSAKSYKPAPMAIGSITDAYQPIEREQGLTRQIIEILCESRHPFAVITKSALIERDLDLIGAAAQAGIAQVAVSLTTLQPALARQMEPRAATPIRRLKVIERLAERGIPVRLMVAPIVPVLTDHELETLMRAGREAGASAACYVLLRLPRELSSLFRQWLQEVAPDSFDHVMNRLREAHGDHDYDSEFGHRMTGTGVYADLLAQRFDLACRRLGLQHGIPDLRSDRFDAAALHGQLSLF</sequence>
<dbReference type="Gene3D" id="3.80.30.30">
    <property type="match status" value="1"/>
</dbReference>
<protein>
    <submittedName>
        <fullName evidence="6">PA0069 family radical SAM protein</fullName>
    </submittedName>
</protein>
<reference evidence="7" key="1">
    <citation type="journal article" date="2020" name="Microbiol. Resour. Announc.">
        <title>Draft Genome Sequences of Thiorhodococcus mannitoliphagus and Thiorhodococcus minor, Purple Sulfur Photosynthetic Bacteria in the Gammaproteobacterial Family Chromatiaceae.</title>
        <authorList>
            <person name="Aviles F.A."/>
            <person name="Meyer T.E."/>
            <person name="Kyndt J.A."/>
        </authorList>
    </citation>
    <scope>NUCLEOTIDE SEQUENCE [LARGE SCALE GENOMIC DNA]</scope>
    <source>
        <strain evidence="7">DSM 18266</strain>
    </source>
</reference>
<dbReference type="Proteomes" id="UP000471640">
    <property type="component" value="Unassembled WGS sequence"/>
</dbReference>
<evidence type="ECO:0000313" key="7">
    <source>
        <dbReference type="Proteomes" id="UP000471640"/>
    </source>
</evidence>
<proteinExistence type="predicted"/>
<feature type="region of interest" description="Disordered" evidence="4">
    <location>
        <begin position="1"/>
        <end position="41"/>
    </location>
</feature>
<dbReference type="CDD" id="cd01335">
    <property type="entry name" value="Radical_SAM"/>
    <property type="match status" value="1"/>
</dbReference>
<dbReference type="AlphaFoldDB" id="A0A6P1DS02"/>
<keyword evidence="7" id="KW-1185">Reference proteome</keyword>
<keyword evidence="2" id="KW-0408">Iron</keyword>
<reference evidence="6 7" key="2">
    <citation type="submission" date="2020-02" db="EMBL/GenBank/DDBJ databases">
        <title>Genome sequences of Thiorhodococcus mannitoliphagus and Thiorhodococcus minor, purple sulfur photosynthetic bacteria in the gammaproteobacterial family, Chromatiaceae.</title>
        <authorList>
            <person name="Aviles F.A."/>
            <person name="Meyer T.E."/>
            <person name="Kyndt J.A."/>
        </authorList>
    </citation>
    <scope>NUCLEOTIDE SEQUENCE [LARGE SCALE GENOMIC DNA]</scope>
    <source>
        <strain evidence="6 7">DSM 18266</strain>
    </source>
</reference>
<evidence type="ECO:0000256" key="3">
    <source>
        <dbReference type="ARBA" id="ARBA00023014"/>
    </source>
</evidence>
<dbReference type="InterPro" id="IPR058240">
    <property type="entry name" value="rSAM_sf"/>
</dbReference>
<evidence type="ECO:0000256" key="4">
    <source>
        <dbReference type="SAM" id="MobiDB-lite"/>
    </source>
</evidence>
<feature type="domain" description="Radical SAM core" evidence="5">
    <location>
        <begin position="64"/>
        <end position="300"/>
    </location>
</feature>
<gene>
    <name evidence="6" type="ORF">G3480_10975</name>
</gene>
<dbReference type="GO" id="GO:0051536">
    <property type="term" value="F:iron-sulfur cluster binding"/>
    <property type="evidence" value="ECO:0007669"/>
    <property type="project" value="UniProtKB-KW"/>
</dbReference>
<name>A0A6P1DS02_9GAMM</name>
<dbReference type="InterPro" id="IPR006638">
    <property type="entry name" value="Elp3/MiaA/NifB-like_rSAM"/>
</dbReference>
<evidence type="ECO:0000259" key="5">
    <source>
        <dbReference type="PROSITE" id="PS51918"/>
    </source>
</evidence>
<organism evidence="6 7">
    <name type="scientific">Thiorhodococcus mannitoliphagus</name>
    <dbReference type="NCBI Taxonomy" id="329406"/>
    <lineage>
        <taxon>Bacteria</taxon>
        <taxon>Pseudomonadati</taxon>
        <taxon>Pseudomonadota</taxon>
        <taxon>Gammaproteobacteria</taxon>
        <taxon>Chromatiales</taxon>
        <taxon>Chromatiaceae</taxon>
        <taxon>Thiorhodococcus</taxon>
    </lineage>
</organism>
<dbReference type="PANTHER" id="PTHR43432">
    <property type="entry name" value="SLR0285 PROTEIN"/>
    <property type="match status" value="1"/>
</dbReference>
<comment type="caution">
    <text evidence="6">The sequence shown here is derived from an EMBL/GenBank/DDBJ whole genome shotgun (WGS) entry which is preliminary data.</text>
</comment>
<evidence type="ECO:0000256" key="1">
    <source>
        <dbReference type="ARBA" id="ARBA00022723"/>
    </source>
</evidence>
<keyword evidence="3" id="KW-0411">Iron-sulfur</keyword>
<dbReference type="RefSeq" id="WP_164653934.1">
    <property type="nucleotide sequence ID" value="NZ_JAAIJR010000037.1"/>
</dbReference>
<dbReference type="Pfam" id="PF04055">
    <property type="entry name" value="Radical_SAM"/>
    <property type="match status" value="1"/>
</dbReference>
<keyword evidence="1" id="KW-0479">Metal-binding</keyword>
<dbReference type="InterPro" id="IPR040086">
    <property type="entry name" value="MJ0683-like"/>
</dbReference>
<dbReference type="SFLD" id="SFLDG01084">
    <property type="entry name" value="Uncharacterised_Radical_SAM_Su"/>
    <property type="match status" value="1"/>
</dbReference>
<dbReference type="GO" id="GO:0003824">
    <property type="term" value="F:catalytic activity"/>
    <property type="evidence" value="ECO:0007669"/>
    <property type="project" value="InterPro"/>
</dbReference>
<dbReference type="SMART" id="SM00729">
    <property type="entry name" value="Elp3"/>
    <property type="match status" value="1"/>
</dbReference>
<dbReference type="PROSITE" id="PS51918">
    <property type="entry name" value="RADICAL_SAM"/>
    <property type="match status" value="1"/>
</dbReference>
<evidence type="ECO:0000313" key="6">
    <source>
        <dbReference type="EMBL" id="NEX20828.1"/>
    </source>
</evidence>
<dbReference type="NCBIfam" id="NF033668">
    <property type="entry name" value="rSAM_PA0069"/>
    <property type="match status" value="1"/>
</dbReference>
<dbReference type="PANTHER" id="PTHR43432:SF3">
    <property type="entry name" value="SLR0285 PROTEIN"/>
    <property type="match status" value="1"/>
</dbReference>
<dbReference type="EMBL" id="JAAIJR010000037">
    <property type="protein sequence ID" value="NEX20828.1"/>
    <property type="molecule type" value="Genomic_DNA"/>
</dbReference>
<feature type="compositionally biased region" description="Basic and acidic residues" evidence="4">
    <location>
        <begin position="24"/>
        <end position="41"/>
    </location>
</feature>
<dbReference type="SUPFAM" id="SSF102114">
    <property type="entry name" value="Radical SAM enzymes"/>
    <property type="match status" value="1"/>
</dbReference>
<evidence type="ECO:0000256" key="2">
    <source>
        <dbReference type="ARBA" id="ARBA00023004"/>
    </source>
</evidence>